<dbReference type="OrthoDB" id="10500997at2759"/>
<dbReference type="Proteomes" id="UP000274429">
    <property type="component" value="Unassembled WGS sequence"/>
</dbReference>
<evidence type="ECO:0000313" key="3">
    <source>
        <dbReference type="WBParaSite" id="TTAC_0000817901-mRNA-1"/>
    </source>
</evidence>
<organism evidence="3">
    <name type="scientific">Hydatigena taeniaeformis</name>
    <name type="common">Feline tapeworm</name>
    <name type="synonym">Taenia taeniaeformis</name>
    <dbReference type="NCBI Taxonomy" id="6205"/>
    <lineage>
        <taxon>Eukaryota</taxon>
        <taxon>Metazoa</taxon>
        <taxon>Spiralia</taxon>
        <taxon>Lophotrochozoa</taxon>
        <taxon>Platyhelminthes</taxon>
        <taxon>Cestoda</taxon>
        <taxon>Eucestoda</taxon>
        <taxon>Cyclophyllidea</taxon>
        <taxon>Taeniidae</taxon>
        <taxon>Hydatigera</taxon>
    </lineage>
</organism>
<name>A0A0R3X459_HYDTA</name>
<keyword evidence="2" id="KW-1185">Reference proteome</keyword>
<gene>
    <name evidence="1" type="ORF">TTAC_LOCUS8164</name>
</gene>
<accession>A0A0R3X459</accession>
<dbReference type="EMBL" id="UYWX01020457">
    <property type="protein sequence ID" value="VDM32672.1"/>
    <property type="molecule type" value="Genomic_DNA"/>
</dbReference>
<sequence length="105" mass="11800">MHDFRLPSPPHSVLFARWLARPPARPPAWLPSRRAVILALERHDPDKENCRGSASNIKQGCDTQTAAATTSSASVIDYLSTKDERGDVAQLRPETEFYQKFIILL</sequence>
<reference evidence="3" key="1">
    <citation type="submission" date="2017-02" db="UniProtKB">
        <authorList>
            <consortium name="WormBaseParasite"/>
        </authorList>
    </citation>
    <scope>IDENTIFICATION</scope>
</reference>
<evidence type="ECO:0000313" key="2">
    <source>
        <dbReference type="Proteomes" id="UP000274429"/>
    </source>
</evidence>
<reference evidence="1 2" key="2">
    <citation type="submission" date="2018-11" db="EMBL/GenBank/DDBJ databases">
        <authorList>
            <consortium name="Pathogen Informatics"/>
        </authorList>
    </citation>
    <scope>NUCLEOTIDE SEQUENCE [LARGE SCALE GENOMIC DNA]</scope>
</reference>
<dbReference type="WBParaSite" id="TTAC_0000817901-mRNA-1">
    <property type="protein sequence ID" value="TTAC_0000817901-mRNA-1"/>
    <property type="gene ID" value="TTAC_0000817901"/>
</dbReference>
<evidence type="ECO:0000313" key="1">
    <source>
        <dbReference type="EMBL" id="VDM32672.1"/>
    </source>
</evidence>
<proteinExistence type="predicted"/>
<dbReference type="AlphaFoldDB" id="A0A0R3X459"/>
<protein>
    <submittedName>
        <fullName evidence="1 3">Uncharacterized protein</fullName>
    </submittedName>
</protein>